<dbReference type="RefSeq" id="XP_005847498.1">
    <property type="nucleotide sequence ID" value="XM_005847436.1"/>
</dbReference>
<accession>E1ZG40</accession>
<keyword evidence="2" id="KW-0472">Membrane</keyword>
<evidence type="ECO:0000256" key="2">
    <source>
        <dbReference type="SAM" id="Phobius"/>
    </source>
</evidence>
<dbReference type="AlphaFoldDB" id="E1ZG40"/>
<evidence type="ECO:0000313" key="5">
    <source>
        <dbReference type="Proteomes" id="UP000008141"/>
    </source>
</evidence>
<organism evidence="5">
    <name type="scientific">Chlorella variabilis</name>
    <name type="common">Green alga</name>
    <dbReference type="NCBI Taxonomy" id="554065"/>
    <lineage>
        <taxon>Eukaryota</taxon>
        <taxon>Viridiplantae</taxon>
        <taxon>Chlorophyta</taxon>
        <taxon>core chlorophytes</taxon>
        <taxon>Trebouxiophyceae</taxon>
        <taxon>Chlorellales</taxon>
        <taxon>Chlorellaceae</taxon>
        <taxon>Chlorella clade</taxon>
        <taxon>Chlorella</taxon>
    </lineage>
</organism>
<dbReference type="Proteomes" id="UP000008141">
    <property type="component" value="Unassembled WGS sequence"/>
</dbReference>
<proteinExistence type="predicted"/>
<feature type="region of interest" description="Disordered" evidence="1">
    <location>
        <begin position="399"/>
        <end position="486"/>
    </location>
</feature>
<dbReference type="GeneID" id="17354776"/>
<dbReference type="GO" id="GO:0005509">
    <property type="term" value="F:calcium ion binding"/>
    <property type="evidence" value="ECO:0007669"/>
    <property type="project" value="InterPro"/>
</dbReference>
<feature type="compositionally biased region" description="Gly residues" evidence="1">
    <location>
        <begin position="444"/>
        <end position="458"/>
    </location>
</feature>
<feature type="domain" description="EF-hand" evidence="3">
    <location>
        <begin position="107"/>
        <end position="142"/>
    </location>
</feature>
<evidence type="ECO:0000259" key="3">
    <source>
        <dbReference type="PROSITE" id="PS50222"/>
    </source>
</evidence>
<feature type="transmembrane region" description="Helical" evidence="2">
    <location>
        <begin position="148"/>
        <end position="175"/>
    </location>
</feature>
<name>E1ZG40_CHLVA</name>
<reference evidence="4 5" key="1">
    <citation type="journal article" date="2010" name="Plant Cell">
        <title>The Chlorella variabilis NC64A genome reveals adaptation to photosymbiosis, coevolution with viruses, and cryptic sex.</title>
        <authorList>
            <person name="Blanc G."/>
            <person name="Duncan G."/>
            <person name="Agarkova I."/>
            <person name="Borodovsky M."/>
            <person name="Gurnon J."/>
            <person name="Kuo A."/>
            <person name="Lindquist E."/>
            <person name="Lucas S."/>
            <person name="Pangilinan J."/>
            <person name="Polle J."/>
            <person name="Salamov A."/>
            <person name="Terry A."/>
            <person name="Yamada T."/>
            <person name="Dunigan D.D."/>
            <person name="Grigoriev I.V."/>
            <person name="Claverie J.M."/>
            <person name="Van Etten J.L."/>
        </authorList>
    </citation>
    <scope>NUCLEOTIDE SEQUENCE [LARGE SCALE GENOMIC DNA]</scope>
    <source>
        <strain evidence="4 5">NC64A</strain>
    </source>
</reference>
<protein>
    <recommendedName>
        <fullName evidence="3">EF-hand domain-containing protein</fullName>
    </recommendedName>
</protein>
<evidence type="ECO:0000313" key="4">
    <source>
        <dbReference type="EMBL" id="EFN55396.1"/>
    </source>
</evidence>
<keyword evidence="5" id="KW-1185">Reference proteome</keyword>
<dbReference type="OrthoDB" id="10029953at2759"/>
<keyword evidence="2" id="KW-0812">Transmembrane</keyword>
<sequence length="486" mass="48504">MQAAMAGQGDSPTSPIDVLVAVTASRRLSMGGRPSGTLSATRLGSVSEEYPVHGGKEPSCGSGSLERPNTADASSKSGSLLGSPPAKGIGGERLLSGVPLQDLFILTNDPLLQKRVMKADTNRDGRIGRREILNAIQSEATAKKKLKWGLIIGGALLVFCLLMLAANAALTYVVVSMSKDTSVQTSGVMTDKSGSTVVGTAVAAEITDLLYAYHTPADAAASLLGLKELLITTGNDTVAAYQVLSASLVTGQRLDFVVAAPTHDAGAAGGTAAGRPAAELMRIVISEAGVFEVRGGGDGGDGQGAGSGRRLLQQLSNGQLANPKVQGQLSSTATSTCGTSGGTCSPGTASVGCPRVPTCGTNRVRYGSPCEARLAGTSVLCSNCGNPCPDPATYRPSGLPPNLSWDGPGFVRTSPPPPRGGTASAAGQPDGTPGGSAGQNGQAGSNGNGGVGSGGSPGTGTRPSGWPSNLAIDGVGFKSPPPPKKS</sequence>
<gene>
    <name evidence="4" type="ORF">CHLNCDRAFT_134501</name>
</gene>
<dbReference type="InterPro" id="IPR018247">
    <property type="entry name" value="EF_Hand_1_Ca_BS"/>
</dbReference>
<dbReference type="KEGG" id="cvr:CHLNCDRAFT_134501"/>
<keyword evidence="2" id="KW-1133">Transmembrane helix</keyword>
<dbReference type="PROSITE" id="PS00018">
    <property type="entry name" value="EF_HAND_1"/>
    <property type="match status" value="1"/>
</dbReference>
<feature type="compositionally biased region" description="Low complexity" evidence="1">
    <location>
        <begin position="73"/>
        <end position="83"/>
    </location>
</feature>
<dbReference type="PROSITE" id="PS50222">
    <property type="entry name" value="EF_HAND_2"/>
    <property type="match status" value="1"/>
</dbReference>
<dbReference type="EMBL" id="GL433845">
    <property type="protein sequence ID" value="EFN55396.1"/>
    <property type="molecule type" value="Genomic_DNA"/>
</dbReference>
<dbReference type="eggNOG" id="ENOG502STN5">
    <property type="taxonomic scope" value="Eukaryota"/>
</dbReference>
<dbReference type="InterPro" id="IPR002048">
    <property type="entry name" value="EF_hand_dom"/>
</dbReference>
<dbReference type="CDD" id="cd00104">
    <property type="entry name" value="KAZAL_FS"/>
    <property type="match status" value="1"/>
</dbReference>
<feature type="region of interest" description="Disordered" evidence="1">
    <location>
        <begin position="29"/>
        <end position="83"/>
    </location>
</feature>
<dbReference type="InParanoid" id="E1ZG40"/>
<evidence type="ECO:0000256" key="1">
    <source>
        <dbReference type="SAM" id="MobiDB-lite"/>
    </source>
</evidence>